<accession>A0ABD6BNY7</accession>
<dbReference type="Proteomes" id="UP001597139">
    <property type="component" value="Unassembled WGS sequence"/>
</dbReference>
<reference evidence="1 2" key="1">
    <citation type="journal article" date="2019" name="Int. J. Syst. Evol. Microbiol.">
        <title>The Global Catalogue of Microorganisms (GCM) 10K type strain sequencing project: providing services to taxonomists for standard genome sequencing and annotation.</title>
        <authorList>
            <consortium name="The Broad Institute Genomics Platform"/>
            <consortium name="The Broad Institute Genome Sequencing Center for Infectious Disease"/>
            <person name="Wu L."/>
            <person name="Ma J."/>
        </authorList>
    </citation>
    <scope>NUCLEOTIDE SEQUENCE [LARGE SCALE GENOMIC DNA]</scope>
    <source>
        <strain evidence="1 2">CGMCC 1.12859</strain>
    </source>
</reference>
<dbReference type="InterPro" id="IPR029074">
    <property type="entry name" value="Imm49"/>
</dbReference>
<dbReference type="AlphaFoldDB" id="A0ABD6BNY7"/>
<keyword evidence="2" id="KW-1185">Reference proteome</keyword>
<protein>
    <submittedName>
        <fullName evidence="1">Imm49 family immunity protein</fullName>
    </submittedName>
</protein>
<dbReference type="Pfam" id="PF15575">
    <property type="entry name" value="Imm49"/>
    <property type="match status" value="1"/>
</dbReference>
<dbReference type="RefSeq" id="WP_267645592.1">
    <property type="nucleotide sequence ID" value="NZ_JANHGR010000001.1"/>
</dbReference>
<dbReference type="EMBL" id="JBHUCZ010000001">
    <property type="protein sequence ID" value="MFD1566314.1"/>
    <property type="molecule type" value="Genomic_DNA"/>
</dbReference>
<name>A0ABD6BNY7_9EURY</name>
<comment type="caution">
    <text evidence="1">The sequence shown here is derived from an EMBL/GenBank/DDBJ whole genome shotgun (WGS) entry which is preliminary data.</text>
</comment>
<evidence type="ECO:0000313" key="1">
    <source>
        <dbReference type="EMBL" id="MFD1566314.1"/>
    </source>
</evidence>
<gene>
    <name evidence="1" type="ORF">ACFSAU_02320</name>
</gene>
<organism evidence="1 2">
    <name type="scientific">Halolamina litorea</name>
    <dbReference type="NCBI Taxonomy" id="1515593"/>
    <lineage>
        <taxon>Archaea</taxon>
        <taxon>Methanobacteriati</taxon>
        <taxon>Methanobacteriota</taxon>
        <taxon>Stenosarchaea group</taxon>
        <taxon>Halobacteria</taxon>
        <taxon>Halobacteriales</taxon>
        <taxon>Haloferacaceae</taxon>
    </lineage>
</organism>
<evidence type="ECO:0000313" key="2">
    <source>
        <dbReference type="Proteomes" id="UP001597139"/>
    </source>
</evidence>
<sequence>MIDVPLTGEAEAIARQRYEAAQRRCDREASTPDEYARRAQAGVGVGTFALAFDGFEAAHDAFGRAADDYRESVEARIADPAGTDYAAIPLHAWRGTYAALLSADPGRVRAMADTVAMVDQQPEPGVLLDDHPYHYARAVAAAAAGDDEDAREALAGTAPNNEWAESSTAALRSAVEGDRAAFEPALNHLIEAAHERAESGSEMDVRAMVFAPEPTALALIAWQRKMGYDPGSRLVPSAFLWQTLPKLRN</sequence>
<proteinExistence type="predicted"/>